<proteinExistence type="predicted"/>
<sequence>MDWMSTNFLKLNSDEARSHNWSGTFTCPNPIIS</sequence>
<reference evidence="1" key="2">
    <citation type="journal article" date="2015" name="Fish Shellfish Immunol.">
        <title>Early steps in the European eel (Anguilla anguilla)-Vibrio vulnificus interaction in the gills: Role of the RtxA13 toxin.</title>
        <authorList>
            <person name="Callol A."/>
            <person name="Pajuelo D."/>
            <person name="Ebbesson L."/>
            <person name="Teles M."/>
            <person name="MacKenzie S."/>
            <person name="Amaro C."/>
        </authorList>
    </citation>
    <scope>NUCLEOTIDE SEQUENCE</scope>
</reference>
<evidence type="ECO:0000313" key="1">
    <source>
        <dbReference type="EMBL" id="JAH70055.1"/>
    </source>
</evidence>
<dbReference type="EMBL" id="GBXM01038522">
    <property type="protein sequence ID" value="JAH70055.1"/>
    <property type="molecule type" value="Transcribed_RNA"/>
</dbReference>
<dbReference type="AlphaFoldDB" id="A0A0E9UXY2"/>
<name>A0A0E9UXY2_ANGAN</name>
<accession>A0A0E9UXY2</accession>
<organism evidence="1">
    <name type="scientific">Anguilla anguilla</name>
    <name type="common">European freshwater eel</name>
    <name type="synonym">Muraena anguilla</name>
    <dbReference type="NCBI Taxonomy" id="7936"/>
    <lineage>
        <taxon>Eukaryota</taxon>
        <taxon>Metazoa</taxon>
        <taxon>Chordata</taxon>
        <taxon>Craniata</taxon>
        <taxon>Vertebrata</taxon>
        <taxon>Euteleostomi</taxon>
        <taxon>Actinopterygii</taxon>
        <taxon>Neopterygii</taxon>
        <taxon>Teleostei</taxon>
        <taxon>Anguilliformes</taxon>
        <taxon>Anguillidae</taxon>
        <taxon>Anguilla</taxon>
    </lineage>
</organism>
<reference evidence="1" key="1">
    <citation type="submission" date="2014-11" db="EMBL/GenBank/DDBJ databases">
        <authorList>
            <person name="Amaro Gonzalez C."/>
        </authorList>
    </citation>
    <scope>NUCLEOTIDE SEQUENCE</scope>
</reference>
<protein>
    <submittedName>
        <fullName evidence="1">Uncharacterized protein</fullName>
    </submittedName>
</protein>